<evidence type="ECO:0000259" key="7">
    <source>
        <dbReference type="Pfam" id="PF18135"/>
    </source>
</evidence>
<gene>
    <name evidence="8" type="ORF">ETD86_49645</name>
</gene>
<feature type="domain" description="Type ISP restriction-modification enzyme LLaBIII C-terminal specificity" evidence="7">
    <location>
        <begin position="807"/>
        <end position="1152"/>
    </location>
</feature>
<feature type="region of interest" description="Disordered" evidence="5">
    <location>
        <begin position="1198"/>
        <end position="1219"/>
    </location>
</feature>
<dbReference type="GO" id="GO:0003677">
    <property type="term" value="F:DNA binding"/>
    <property type="evidence" value="ECO:0007669"/>
    <property type="project" value="InterPro"/>
</dbReference>
<dbReference type="GO" id="GO:0032259">
    <property type="term" value="P:methylation"/>
    <property type="evidence" value="ECO:0007669"/>
    <property type="project" value="UniProtKB-KW"/>
</dbReference>
<evidence type="ECO:0000259" key="6">
    <source>
        <dbReference type="Pfam" id="PF02384"/>
    </source>
</evidence>
<feature type="region of interest" description="Disordered" evidence="5">
    <location>
        <begin position="1"/>
        <end position="31"/>
    </location>
</feature>
<protein>
    <recommendedName>
        <fullName evidence="1">site-specific DNA-methyltransferase (adenine-specific)</fullName>
        <ecNumber evidence="1">2.1.1.72</ecNumber>
    </recommendedName>
</protein>
<name>A0A5S4EWN7_9ACTN</name>
<feature type="region of interest" description="Disordered" evidence="5">
    <location>
        <begin position="57"/>
        <end position="77"/>
    </location>
</feature>
<evidence type="ECO:0000256" key="1">
    <source>
        <dbReference type="ARBA" id="ARBA00011900"/>
    </source>
</evidence>
<evidence type="ECO:0000256" key="5">
    <source>
        <dbReference type="SAM" id="MobiDB-lite"/>
    </source>
</evidence>
<dbReference type="InterPro" id="IPR050953">
    <property type="entry name" value="N4_N6_ade-DNA_methylase"/>
</dbReference>
<dbReference type="GO" id="GO:0009007">
    <property type="term" value="F:site-specific DNA-methyltransferase (adenine-specific) activity"/>
    <property type="evidence" value="ECO:0007669"/>
    <property type="project" value="UniProtKB-EC"/>
</dbReference>
<dbReference type="PANTHER" id="PTHR33841">
    <property type="entry name" value="DNA METHYLTRANSFERASE YEEA-RELATED"/>
    <property type="match status" value="1"/>
</dbReference>
<comment type="caution">
    <text evidence="8">The sequence shown here is derived from an EMBL/GenBank/DDBJ whole genome shotgun (WGS) entry which is preliminary data.</text>
</comment>
<dbReference type="EC" id="2.1.1.72" evidence="1"/>
<dbReference type="InterPro" id="IPR041635">
    <property type="entry name" value="Type_ISP_LLaBIII_C"/>
</dbReference>
<dbReference type="EMBL" id="VCKY01000328">
    <property type="protein sequence ID" value="TMR08004.1"/>
    <property type="molecule type" value="Genomic_DNA"/>
</dbReference>
<keyword evidence="2 8" id="KW-0489">Methyltransferase</keyword>
<dbReference type="GO" id="GO:0008170">
    <property type="term" value="F:N-methyltransferase activity"/>
    <property type="evidence" value="ECO:0007669"/>
    <property type="project" value="InterPro"/>
</dbReference>
<dbReference type="SUPFAM" id="SSF53335">
    <property type="entry name" value="S-adenosyl-L-methionine-dependent methyltransferases"/>
    <property type="match status" value="1"/>
</dbReference>
<proteinExistence type="predicted"/>
<keyword evidence="3 8" id="KW-0808">Transferase</keyword>
<evidence type="ECO:0000313" key="9">
    <source>
        <dbReference type="Proteomes" id="UP000309128"/>
    </source>
</evidence>
<dbReference type="Gene3D" id="3.40.50.150">
    <property type="entry name" value="Vaccinia Virus protein VP39"/>
    <property type="match status" value="1"/>
</dbReference>
<dbReference type="Proteomes" id="UP000309128">
    <property type="component" value="Unassembled WGS sequence"/>
</dbReference>
<feature type="domain" description="DNA methylase adenine-specific" evidence="6">
    <location>
        <begin position="424"/>
        <end position="539"/>
    </location>
</feature>
<dbReference type="Pfam" id="PF18135">
    <property type="entry name" value="Type_ISP_C"/>
    <property type="match status" value="1"/>
</dbReference>
<dbReference type="AlphaFoldDB" id="A0A5S4EWN7"/>
<dbReference type="InterPro" id="IPR003356">
    <property type="entry name" value="DNA_methylase_A-5"/>
</dbReference>
<accession>A0A5S4EWN7</accession>
<organism evidence="8 9">
    <name type="scientific">Nonomuraea turkmeniaca</name>
    <dbReference type="NCBI Taxonomy" id="103838"/>
    <lineage>
        <taxon>Bacteria</taxon>
        <taxon>Bacillati</taxon>
        <taxon>Actinomycetota</taxon>
        <taxon>Actinomycetes</taxon>
        <taxon>Streptosporangiales</taxon>
        <taxon>Streptosporangiaceae</taxon>
        <taxon>Nonomuraea</taxon>
    </lineage>
</organism>
<keyword evidence="9" id="KW-1185">Reference proteome</keyword>
<evidence type="ECO:0000256" key="2">
    <source>
        <dbReference type="ARBA" id="ARBA00022603"/>
    </source>
</evidence>
<dbReference type="OrthoDB" id="9776021at2"/>
<dbReference type="Pfam" id="PF02384">
    <property type="entry name" value="N6_Mtase"/>
    <property type="match status" value="1"/>
</dbReference>
<reference evidence="8 9" key="1">
    <citation type="submission" date="2019-05" db="EMBL/GenBank/DDBJ databases">
        <title>Draft genome sequence of Nonomuraea turkmeniaca DSM 43926.</title>
        <authorList>
            <person name="Saricaoglu S."/>
            <person name="Isik K."/>
        </authorList>
    </citation>
    <scope>NUCLEOTIDE SEQUENCE [LARGE SCALE GENOMIC DNA]</scope>
    <source>
        <strain evidence="8 9">DSM 43926</strain>
    </source>
</reference>
<sequence length="1219" mass="136322">MDGNAQCVLNRAERPRRTLRDQEIEHVVSPPSRHDQRWSMYYRSIGAPQRCPRRLDGAAGAYRRPPPASESPRSHRSFPTLNSVVSVSYLDGSWCGGHSEWGAGHRPEVRVARVPKLDTGAAAYAIVARFGRTVTEKRGLGGAEEDQFRGPLESLLRDLGALIGVEAIPYGEVRLKHLRARPDYAVNVGQVRVGYVELKRPGKGVPSAPEWRPDKRELEQWGKLSVLPNVVYSDGVTWAQYSFGERISPIVRLANTVAELRRPSVPAVTELVGIVEHFMLWEPESPRTLGSLVKIIGGLCGLLKDEVYAAITDPLKKRSQMRLALLADDWRKLLFPGLDHERFADAFAQTVTFALLLARSDGIDLVGESYQEIARKLGKRHLLMGQAFAVLTSGADDELNTIETLRRVISVADLQTLDVSPVDAYAYLYERFLASYDPTLRKETGSYYTPVDVARHLVRFVDEVLRQHLGKEWGFADDDVVVVDPAMGTGTFLVEVIGCVADRVADKLGHGSREDYVNDLVTDRLIGFEIQVAPYAVAELRIHGSFQSRFAVETPTEALRFLSDALADPNHVQPTLGAPYRVMEEARDKANGIKRRIPVMVVIGNPPHVENAKGRAEWIERPRRGTPQLGTTVDRPSLDEFRADGLGRYESDLHGMPWYFLRWATWKVFEAEHRMPEGVVAFIVPSSVIRGAAFQGLRQYLRRTCDLGWVIELTPEGNRPPMATRLLGQDVGRQLSILVFARTADSDAEKPAVVRHLELHGTREEKTAALAQLTTTGPCWHSCGTGWQDSFLPAADPQWAAFPSLADLMPWRSRGITPGRAWVYAPTVEVLRARWQTLLAASREDQRELFREGRDRTLHSRVDPLPGFPPAQRSLAEESESCPQPIQVAYRSFDRQWLIPDNRLLVMARPPLWQVRSEHQIYVSEQDVHEITDGPALVFSGLIPDLDHFNGRGGGVRPLWRDRQGSVPNMTRDLLEHLRIRLGIPVCADDVLAYIAAISTHPGYTRRFREHLRQPGVRVPLSADSMLWNRAVTIGREILWLHTYGSRCVDPAAGRGRSERALIERFGVKCLTPVRALPDRLGEQLDYDAAAQTLTVGSGTFALVRQEVIDYTVSGRRIVWRWLNDRTIQPRNKRRTSSLDDITQTSWNRELTLEFLALLSVLTGCILMHPKQDQLLTDVCSGPLIGQADLAAAGVLPVPESATRPPKPMQTAAHPLPGS</sequence>
<evidence type="ECO:0000313" key="8">
    <source>
        <dbReference type="EMBL" id="TMR08004.1"/>
    </source>
</evidence>
<dbReference type="PANTHER" id="PTHR33841:SF1">
    <property type="entry name" value="DNA METHYLTRANSFERASE A"/>
    <property type="match status" value="1"/>
</dbReference>
<evidence type="ECO:0000256" key="3">
    <source>
        <dbReference type="ARBA" id="ARBA00022679"/>
    </source>
</evidence>
<feature type="compositionally biased region" description="Basic and acidic residues" evidence="5">
    <location>
        <begin position="11"/>
        <end position="31"/>
    </location>
</feature>
<dbReference type="PRINTS" id="PR00507">
    <property type="entry name" value="N12N6MTFRASE"/>
</dbReference>
<dbReference type="InterPro" id="IPR029063">
    <property type="entry name" value="SAM-dependent_MTases_sf"/>
</dbReference>
<evidence type="ECO:0000256" key="4">
    <source>
        <dbReference type="ARBA" id="ARBA00047942"/>
    </source>
</evidence>
<comment type="catalytic activity">
    <reaction evidence="4">
        <text>a 2'-deoxyadenosine in DNA + S-adenosyl-L-methionine = an N(6)-methyl-2'-deoxyadenosine in DNA + S-adenosyl-L-homocysteine + H(+)</text>
        <dbReference type="Rhea" id="RHEA:15197"/>
        <dbReference type="Rhea" id="RHEA-COMP:12418"/>
        <dbReference type="Rhea" id="RHEA-COMP:12419"/>
        <dbReference type="ChEBI" id="CHEBI:15378"/>
        <dbReference type="ChEBI" id="CHEBI:57856"/>
        <dbReference type="ChEBI" id="CHEBI:59789"/>
        <dbReference type="ChEBI" id="CHEBI:90615"/>
        <dbReference type="ChEBI" id="CHEBI:90616"/>
        <dbReference type="EC" id="2.1.1.72"/>
    </reaction>
</comment>